<dbReference type="Pfam" id="PF24681">
    <property type="entry name" value="Kelch_KLHDC2_KLHL20_DRC7"/>
    <property type="match status" value="1"/>
</dbReference>
<dbReference type="HOGENOM" id="CLU_005472_0_0_1"/>
<dbReference type="GO" id="GO:0051285">
    <property type="term" value="C:cell cortex of cell tip"/>
    <property type="evidence" value="ECO:0007669"/>
    <property type="project" value="TreeGrafter"/>
</dbReference>
<name>G8BNW4_TETPH</name>
<dbReference type="SUPFAM" id="SSF117281">
    <property type="entry name" value="Kelch motif"/>
    <property type="match status" value="1"/>
</dbReference>
<accession>G8BNW4</accession>
<organism evidence="3 4">
    <name type="scientific">Tetrapisispora phaffii (strain ATCC 24235 / CBS 4417 / NBRC 1672 / NRRL Y-8282 / UCD 70-5)</name>
    <name type="common">Yeast</name>
    <name type="synonym">Fabospora phaffii</name>
    <dbReference type="NCBI Taxonomy" id="1071381"/>
    <lineage>
        <taxon>Eukaryota</taxon>
        <taxon>Fungi</taxon>
        <taxon>Dikarya</taxon>
        <taxon>Ascomycota</taxon>
        <taxon>Saccharomycotina</taxon>
        <taxon>Saccharomycetes</taxon>
        <taxon>Saccharomycetales</taxon>
        <taxon>Saccharomycetaceae</taxon>
        <taxon>Tetrapisispora</taxon>
    </lineage>
</organism>
<dbReference type="Gene3D" id="2.120.10.80">
    <property type="entry name" value="Kelch-type beta propeller"/>
    <property type="match status" value="2"/>
</dbReference>
<dbReference type="RefSeq" id="XP_003684026.1">
    <property type="nucleotide sequence ID" value="XM_003683978.1"/>
</dbReference>
<dbReference type="STRING" id="1071381.G8BNW4"/>
<dbReference type="GeneID" id="11532587"/>
<dbReference type="InterPro" id="IPR015915">
    <property type="entry name" value="Kelch-typ_b-propeller"/>
</dbReference>
<proteinExistence type="predicted"/>
<dbReference type="EMBL" id="HE612856">
    <property type="protein sequence ID" value="CCE61592.1"/>
    <property type="molecule type" value="Genomic_DNA"/>
</dbReference>
<dbReference type="KEGG" id="tpf:TPHA_0A05170"/>
<keyword evidence="1" id="KW-0175">Coiled coil</keyword>
<dbReference type="OMA" id="CAGINDK"/>
<feature type="compositionally biased region" description="Polar residues" evidence="2">
    <location>
        <begin position="31"/>
        <end position="46"/>
    </location>
</feature>
<evidence type="ECO:0000313" key="3">
    <source>
        <dbReference type="EMBL" id="CCE61592.1"/>
    </source>
</evidence>
<evidence type="ECO:0000256" key="2">
    <source>
        <dbReference type="SAM" id="MobiDB-lite"/>
    </source>
</evidence>
<gene>
    <name evidence="3" type="primary">TPHA0A05170</name>
    <name evidence="3" type="ordered locus">TPHA_0A05170</name>
</gene>
<reference evidence="3 4" key="1">
    <citation type="journal article" date="2011" name="Proc. Natl. Acad. Sci. U.S.A.">
        <title>Evolutionary erosion of yeast sex chromosomes by mating-type switching accidents.</title>
        <authorList>
            <person name="Gordon J.L."/>
            <person name="Armisen D."/>
            <person name="Proux-Wera E."/>
            <person name="Oheigeartaigh S.S."/>
            <person name="Byrne K.P."/>
            <person name="Wolfe K.H."/>
        </authorList>
    </citation>
    <scope>NUCLEOTIDE SEQUENCE [LARGE SCALE GENOMIC DNA]</scope>
    <source>
        <strain evidence="4">ATCC 24235 / CBS 4417 / NBRC 1672 / NRRL Y-8282 / UCD 70-5</strain>
    </source>
</reference>
<feature type="coiled-coil region" evidence="1">
    <location>
        <begin position="804"/>
        <end position="831"/>
    </location>
</feature>
<dbReference type="Proteomes" id="UP000005666">
    <property type="component" value="Chromosome 1"/>
</dbReference>
<keyword evidence="4" id="KW-1185">Reference proteome</keyword>
<dbReference type="AlphaFoldDB" id="G8BNW4"/>
<feature type="coiled-coil region" evidence="1">
    <location>
        <begin position="702"/>
        <end position="776"/>
    </location>
</feature>
<dbReference type="PANTHER" id="PTHR23244:SF456">
    <property type="entry name" value="MULTIPLE EPIDERMAL GROWTH FACTOR-LIKE DOMAINS PROTEIN 8"/>
    <property type="match status" value="1"/>
</dbReference>
<dbReference type="OrthoDB" id="45365at2759"/>
<feature type="compositionally biased region" description="Low complexity" evidence="2">
    <location>
        <begin position="18"/>
        <end position="30"/>
    </location>
</feature>
<dbReference type="PANTHER" id="PTHR23244">
    <property type="entry name" value="KELCH REPEAT DOMAIN"/>
    <property type="match status" value="1"/>
</dbReference>
<evidence type="ECO:0000313" key="4">
    <source>
        <dbReference type="Proteomes" id="UP000005666"/>
    </source>
</evidence>
<dbReference type="eggNOG" id="KOG0379">
    <property type="taxonomic scope" value="Eukaryota"/>
</dbReference>
<sequence length="1016" mass="113724">MAPFNKFAKKLHLDKKSSNSSTDNTNSNKSYDLNTTPNTSMSSNGKFANASATSSSFVNNSFSNNSFNPEIPNKQYKPVFQPKSQQLSKNSFNTDDHRGIASAKIPLPQQTRIFPTPQPVQQRNVSGAVTTLHHNQKEYTPWNRIKLTNSPFPRYRHVASSYESVDNEIFVIGGLHDQSVYGDTWSITSTNNGTQFISKALEILDLSPPPRVGHASTLCGNAFVVFGGDTHKVNKDGLMDDDIYLFNINSHKWTIPSPVGPRPLGRYGHKISIIATSSSKTKLYLFGGQFDDTYFNDIAVFDLSSFRRADSHWEFIKPKGLIPPPMTNHTMVTYDNKLWVFGGDTKDGLINDIYAFDPADSINTWTKIDVTGDIPCPVQEHSALIYDNLMCVIGGKDENDMYLNSVHFFNFDKLKWFKFPIFKSGIMQGRSGHSISLLNNNKILIMGGDKYDFARPSEADLHTSDTNQGAGTILYTLDLTRLPELCAGINDKPTEQIDLSTTYITPSTPQLNKTKPPTTQNDMILAAVDDQNAILTPYANDKVSKTPTSESSNTFSQDNVTSLNNIEKNTKMAAIKPNELLPVVTPTQVGEQDTNNYLQIESVVEPVENADNFTTSASTSGLMDEGLAIATVVSSPTKVSLQNNTLEEKNINEISKVAIPDDTNASPLASRTVVNDEVIDTTKSDNVAEKHSSKVYIEKSVIEQLRLQLEEIKRETQKSAKEASDHIHVLELENKNLKANSVNISTDDLANLKSHTQELEADIIQINTKNKELETLLDASFLDVEHLNKIIKTQSKKLSTLYDSQLLQQRYDDLETKYNFLMHENESLKSKLDAIDGITFNKHVHNYSSKLDQMIDHWKNSKLPSISESPRAEGNGKLLASSRYHQQIIDNLSTKLDNLIINSDELLHTKERLSTEYKSFEMKHTSLSQEFIQRHSELTKAEQEYKNTLNSVGTTLKELASVQKELVNTTVNSDLKNKIDNTEVAEKNKEDPEYAIPEHSDEKVTASMDSQYDNIL</sequence>
<protein>
    <submittedName>
        <fullName evidence="3">Uncharacterized protein</fullName>
    </submittedName>
</protein>
<feature type="region of interest" description="Disordered" evidence="2">
    <location>
        <begin position="1"/>
        <end position="50"/>
    </location>
</feature>
<dbReference type="GO" id="GO:0061245">
    <property type="term" value="P:establishment or maintenance of bipolar cell polarity"/>
    <property type="evidence" value="ECO:0007669"/>
    <property type="project" value="TreeGrafter"/>
</dbReference>
<evidence type="ECO:0000256" key="1">
    <source>
        <dbReference type="SAM" id="Coils"/>
    </source>
</evidence>